<dbReference type="EMBL" id="UINC01001703">
    <property type="protein sequence ID" value="SUZ86853.1"/>
    <property type="molecule type" value="Genomic_DNA"/>
</dbReference>
<name>A0A381RBY9_9ZZZZ</name>
<protein>
    <submittedName>
        <fullName evidence="1">Uncharacterized protein</fullName>
    </submittedName>
</protein>
<reference evidence="1" key="1">
    <citation type="submission" date="2018-05" db="EMBL/GenBank/DDBJ databases">
        <authorList>
            <person name="Lanie J.A."/>
            <person name="Ng W.-L."/>
            <person name="Kazmierczak K.M."/>
            <person name="Andrzejewski T.M."/>
            <person name="Davidsen T.M."/>
            <person name="Wayne K.J."/>
            <person name="Tettelin H."/>
            <person name="Glass J.I."/>
            <person name="Rusch D."/>
            <person name="Podicherti R."/>
            <person name="Tsui H.-C.T."/>
            <person name="Winkler M.E."/>
        </authorList>
    </citation>
    <scope>NUCLEOTIDE SEQUENCE</scope>
</reference>
<accession>A0A381RBY9</accession>
<gene>
    <name evidence="1" type="ORF">METZ01_LOCUS39707</name>
</gene>
<organism evidence="1">
    <name type="scientific">marine metagenome</name>
    <dbReference type="NCBI Taxonomy" id="408172"/>
    <lineage>
        <taxon>unclassified sequences</taxon>
        <taxon>metagenomes</taxon>
        <taxon>ecological metagenomes</taxon>
    </lineage>
</organism>
<dbReference type="AlphaFoldDB" id="A0A381RBY9"/>
<evidence type="ECO:0000313" key="1">
    <source>
        <dbReference type="EMBL" id="SUZ86853.1"/>
    </source>
</evidence>
<proteinExistence type="predicted"/>
<sequence>MLIKQEKFVLKILLVALTDGVLAMAHNNTLLKTGPIPKEIQQTVVFQAVKNSRLLEYSE</sequence>